<evidence type="ECO:0000313" key="1">
    <source>
        <dbReference type="EMBL" id="KAG0571756.1"/>
    </source>
</evidence>
<organism evidence="1 2">
    <name type="scientific">Ceratodon purpureus</name>
    <name type="common">Fire moss</name>
    <name type="synonym">Dicranum purpureum</name>
    <dbReference type="NCBI Taxonomy" id="3225"/>
    <lineage>
        <taxon>Eukaryota</taxon>
        <taxon>Viridiplantae</taxon>
        <taxon>Streptophyta</taxon>
        <taxon>Embryophyta</taxon>
        <taxon>Bryophyta</taxon>
        <taxon>Bryophytina</taxon>
        <taxon>Bryopsida</taxon>
        <taxon>Dicranidae</taxon>
        <taxon>Pseudoditrichales</taxon>
        <taxon>Ditrichaceae</taxon>
        <taxon>Ceratodon</taxon>
    </lineage>
</organism>
<name>A0A8T0HLS0_CERPU</name>
<sequence length="37" mass="4263">MIDSSYGAAQPFHPQTLIPRRGQFILQEANFESNQRN</sequence>
<proteinExistence type="predicted"/>
<accession>A0A8T0HLS0</accession>
<dbReference type="AlphaFoldDB" id="A0A8T0HLS0"/>
<dbReference type="EMBL" id="CM026426">
    <property type="protein sequence ID" value="KAG0571756.1"/>
    <property type="molecule type" value="Genomic_DNA"/>
</dbReference>
<protein>
    <submittedName>
        <fullName evidence="1">Uncharacterized protein</fullName>
    </submittedName>
</protein>
<dbReference type="Proteomes" id="UP000822688">
    <property type="component" value="Chromosome V"/>
</dbReference>
<reference evidence="1" key="1">
    <citation type="submission" date="2020-06" db="EMBL/GenBank/DDBJ databases">
        <title>WGS assembly of Ceratodon purpureus strain R40.</title>
        <authorList>
            <person name="Carey S.B."/>
            <person name="Jenkins J."/>
            <person name="Shu S."/>
            <person name="Lovell J.T."/>
            <person name="Sreedasyam A."/>
            <person name="Maumus F."/>
            <person name="Tiley G.P."/>
            <person name="Fernandez-Pozo N."/>
            <person name="Barry K."/>
            <person name="Chen C."/>
            <person name="Wang M."/>
            <person name="Lipzen A."/>
            <person name="Daum C."/>
            <person name="Saski C.A."/>
            <person name="Payton A.C."/>
            <person name="Mcbreen J.C."/>
            <person name="Conrad R.E."/>
            <person name="Kollar L.M."/>
            <person name="Olsson S."/>
            <person name="Huttunen S."/>
            <person name="Landis J.B."/>
            <person name="Wickett N.J."/>
            <person name="Johnson M.G."/>
            <person name="Rensing S.A."/>
            <person name="Grimwood J."/>
            <person name="Schmutz J."/>
            <person name="Mcdaniel S.F."/>
        </authorList>
    </citation>
    <scope>NUCLEOTIDE SEQUENCE</scope>
    <source>
        <strain evidence="1">R40</strain>
    </source>
</reference>
<keyword evidence="2" id="KW-1185">Reference proteome</keyword>
<gene>
    <name evidence="1" type="ORF">KC19_VG039700</name>
</gene>
<comment type="caution">
    <text evidence="1">The sequence shown here is derived from an EMBL/GenBank/DDBJ whole genome shotgun (WGS) entry which is preliminary data.</text>
</comment>
<evidence type="ECO:0000313" key="2">
    <source>
        <dbReference type="Proteomes" id="UP000822688"/>
    </source>
</evidence>